<protein>
    <submittedName>
        <fullName evidence="3">Cyclic nucleotide-binding domain protein</fullName>
    </submittedName>
</protein>
<dbReference type="InterPro" id="IPR018490">
    <property type="entry name" value="cNMP-bd_dom_sf"/>
</dbReference>
<dbReference type="PROSITE" id="PS50042">
    <property type="entry name" value="CNMP_BINDING_3"/>
    <property type="match status" value="2"/>
</dbReference>
<dbReference type="InterPro" id="IPR000595">
    <property type="entry name" value="cNMP-bd_dom"/>
</dbReference>
<feature type="domain" description="Cyclic nucleotide-binding" evidence="2">
    <location>
        <begin position="167"/>
        <end position="302"/>
    </location>
</feature>
<dbReference type="SUPFAM" id="SSF51206">
    <property type="entry name" value="cAMP-binding domain-like"/>
    <property type="match status" value="2"/>
</dbReference>
<feature type="region of interest" description="Disordered" evidence="1">
    <location>
        <begin position="330"/>
        <end position="355"/>
    </location>
</feature>
<dbReference type="InterPro" id="IPR014710">
    <property type="entry name" value="RmlC-like_jellyroll"/>
</dbReference>
<dbReference type="Proteomes" id="UP000009168">
    <property type="component" value="Unassembled WGS sequence"/>
</dbReference>
<gene>
    <name evidence="3" type="ORF">TTHERM_00142310</name>
</gene>
<dbReference type="PANTHER" id="PTHR23011:SF28">
    <property type="entry name" value="CYCLIC NUCLEOTIDE-BINDING DOMAIN CONTAINING PROTEIN"/>
    <property type="match status" value="1"/>
</dbReference>
<feature type="compositionally biased region" description="Polar residues" evidence="1">
    <location>
        <begin position="873"/>
        <end position="894"/>
    </location>
</feature>
<evidence type="ECO:0000259" key="2">
    <source>
        <dbReference type="PROSITE" id="PS50042"/>
    </source>
</evidence>
<feature type="compositionally biased region" description="Polar residues" evidence="1">
    <location>
        <begin position="905"/>
        <end position="920"/>
    </location>
</feature>
<feature type="compositionally biased region" description="Low complexity" evidence="1">
    <location>
        <begin position="862"/>
        <end position="872"/>
    </location>
</feature>
<dbReference type="GeneID" id="7827497"/>
<organism evidence="3 4">
    <name type="scientific">Tetrahymena thermophila (strain SB210)</name>
    <dbReference type="NCBI Taxonomy" id="312017"/>
    <lineage>
        <taxon>Eukaryota</taxon>
        <taxon>Sar</taxon>
        <taxon>Alveolata</taxon>
        <taxon>Ciliophora</taxon>
        <taxon>Intramacronucleata</taxon>
        <taxon>Oligohymenophorea</taxon>
        <taxon>Hymenostomatida</taxon>
        <taxon>Tetrahymenina</taxon>
        <taxon>Tetrahymenidae</taxon>
        <taxon>Tetrahymena</taxon>
    </lineage>
</organism>
<sequence>MSNYLQRTKLIQLMAIPFNQRSQQEIKDLEYYMKCFNPNLGQLEDEEKVNIYKEVCKYMKIECFKQDDIVYQHGTEGDKFYLLLEGEIDGYLPDNQEKELVLVNQIKISESFGQKSLIYKQPRLRTMIAQKDSVCGVLLANEFLQILKKSFSLQETQQINFLWELPYFNKLDFKQVKRLHSACTFEIITQNQQVFREDIDMVTSFYIVKSGDFAIYKKLKSKQGIEQDSQFNESQQEQQMMKSQKLINKKIYSLNQCEFFGLNDIIKSNTKRSYSVQCLSKQGEIFVLSKDLFYLIVMDNPESASYIQIINKKQTTNLENLISNLQVNQSIDSSTSTPNQTPLQDGQDSPSQDFTPINISQFYKQSQRFSEKIQIKYDENHQIILSKNTIDSLHSSQNGDELNDSLKQQQGELKYTPFTRKNRKKQITIQPQNSYSNKNMLEVLANKEDRRKSYSPNEITKDLIDQLYNLNKKSQNMRSSLTQIPQNILSSPKNALNISEDARKIKSFVHLPQDDQKLQRSDISYGEIENNPKKLSENIQYSFTNLSDKKIETSKEILLPQKQLLGLQNNELYADIHSQQKNQQIFNHLTERNDKIISVGKTSIGECGEQQNQNKIQENHIITISIPGNKNDTTQILNEQTSANLSQIQEKQNTQNKSLPQILINQIQKEQIPQQQILEVGQPTLRHLEEEDLLLQNFKQNLNKQNAFISCYSYLPSISTYFMKKKENPIDLMTLAHHTKTQISANPRIQQIDIQKHQLNRKLKQGLNKSQEDISLINQSNDDRLMTSQIAQNQSQEIIQSKMNKLTNNPNHNQNQETQYLPQVVKPNLQNTEYPFQSSYYHNSRPRMNANSLHYQTNYQNRSQNNSQSFTTKNNNYNSQTRFQSQNNLQSQTSFEKKSPLAIPRSTSQELQTKVSQSPIKSMQAEKEYLKKMSKPSFLLGEKPKKEVIGVFNADFFTSLKGKFIKQFTYNPQIFKDIQRYKFEDFLKKHLHDGPLSDYLKNKGTVDSYNQKKKDLEDFKRQKKIVEDIATNAIESLKYFHRQQMRKSQGLLSTNHQDQKPNIFMSNNSKLNSLSLQYPQQNLNKSQSPLRKSAENINFQNSPLKQQLNIQRKSIPNQNMHRHTRSQQDLITSNQNNGFYNIQQGTQSPITLNKNINNRKKKTQLNFMLGNHGIQNQNKPIRLHSLTNQHKGSRQSFQFNNQSQL</sequence>
<keyword evidence="4" id="KW-1185">Reference proteome</keyword>
<feature type="domain" description="Cyclic nucleotide-binding" evidence="2">
    <location>
        <begin position="39"/>
        <end position="164"/>
    </location>
</feature>
<dbReference type="AlphaFoldDB" id="I7M798"/>
<dbReference type="STRING" id="312017.I7M798"/>
<dbReference type="EMBL" id="GG662793">
    <property type="protein sequence ID" value="EAR90824.2"/>
    <property type="molecule type" value="Genomic_DNA"/>
</dbReference>
<evidence type="ECO:0000256" key="1">
    <source>
        <dbReference type="SAM" id="MobiDB-lite"/>
    </source>
</evidence>
<dbReference type="Gene3D" id="2.60.120.10">
    <property type="entry name" value="Jelly Rolls"/>
    <property type="match status" value="2"/>
</dbReference>
<feature type="region of interest" description="Disordered" evidence="1">
    <location>
        <begin position="862"/>
        <end position="920"/>
    </location>
</feature>
<dbReference type="InParanoid" id="I7M798"/>
<evidence type="ECO:0000313" key="3">
    <source>
        <dbReference type="EMBL" id="EAR90824.2"/>
    </source>
</evidence>
<dbReference type="RefSeq" id="XP_001011069.2">
    <property type="nucleotide sequence ID" value="XM_001011069.2"/>
</dbReference>
<reference evidence="4" key="1">
    <citation type="journal article" date="2006" name="PLoS Biol.">
        <title>Macronuclear genome sequence of the ciliate Tetrahymena thermophila, a model eukaryote.</title>
        <authorList>
            <person name="Eisen J.A."/>
            <person name="Coyne R.S."/>
            <person name="Wu M."/>
            <person name="Wu D."/>
            <person name="Thiagarajan M."/>
            <person name="Wortman J.R."/>
            <person name="Badger J.H."/>
            <person name="Ren Q."/>
            <person name="Amedeo P."/>
            <person name="Jones K.M."/>
            <person name="Tallon L.J."/>
            <person name="Delcher A.L."/>
            <person name="Salzberg S.L."/>
            <person name="Silva J.C."/>
            <person name="Haas B.J."/>
            <person name="Majoros W.H."/>
            <person name="Farzad M."/>
            <person name="Carlton J.M."/>
            <person name="Smith R.K. Jr."/>
            <person name="Garg J."/>
            <person name="Pearlman R.E."/>
            <person name="Karrer K.M."/>
            <person name="Sun L."/>
            <person name="Manning G."/>
            <person name="Elde N.C."/>
            <person name="Turkewitz A.P."/>
            <person name="Asai D.J."/>
            <person name="Wilkes D.E."/>
            <person name="Wang Y."/>
            <person name="Cai H."/>
            <person name="Collins K."/>
            <person name="Stewart B.A."/>
            <person name="Lee S.R."/>
            <person name="Wilamowska K."/>
            <person name="Weinberg Z."/>
            <person name="Ruzzo W.L."/>
            <person name="Wloga D."/>
            <person name="Gaertig J."/>
            <person name="Frankel J."/>
            <person name="Tsao C.-C."/>
            <person name="Gorovsky M.A."/>
            <person name="Keeling P.J."/>
            <person name="Waller R.F."/>
            <person name="Patron N.J."/>
            <person name="Cherry J.M."/>
            <person name="Stover N.A."/>
            <person name="Krieger C.J."/>
            <person name="del Toro C."/>
            <person name="Ryder H.F."/>
            <person name="Williamson S.C."/>
            <person name="Barbeau R.A."/>
            <person name="Hamilton E.P."/>
            <person name="Orias E."/>
        </authorList>
    </citation>
    <scope>NUCLEOTIDE SEQUENCE [LARGE SCALE GENOMIC DNA]</scope>
    <source>
        <strain evidence="4">SB210</strain>
    </source>
</reference>
<dbReference type="KEGG" id="tet:TTHERM_00142310"/>
<accession>I7M798</accession>
<dbReference type="Pfam" id="PF00027">
    <property type="entry name" value="cNMP_binding"/>
    <property type="match status" value="1"/>
</dbReference>
<proteinExistence type="predicted"/>
<dbReference type="PANTHER" id="PTHR23011">
    <property type="entry name" value="CYCLIC NUCLEOTIDE-BINDING DOMAIN CONTAINING PROTEIN"/>
    <property type="match status" value="1"/>
</dbReference>
<name>I7M798_TETTS</name>
<dbReference type="CDD" id="cd00038">
    <property type="entry name" value="CAP_ED"/>
    <property type="match status" value="2"/>
</dbReference>
<evidence type="ECO:0000313" key="4">
    <source>
        <dbReference type="Proteomes" id="UP000009168"/>
    </source>
</evidence>